<dbReference type="EMBL" id="QJSA01000007">
    <property type="protein sequence ID" value="RHW21393.1"/>
    <property type="molecule type" value="Genomic_DNA"/>
</dbReference>
<dbReference type="Gene3D" id="3.40.1090.10">
    <property type="entry name" value="Cytosolic phospholipase A2 catalytic domain"/>
    <property type="match status" value="2"/>
</dbReference>
<dbReference type="InterPro" id="IPR002641">
    <property type="entry name" value="PNPLA_dom"/>
</dbReference>
<feature type="domain" description="PNPLA" evidence="5">
    <location>
        <begin position="9"/>
        <end position="242"/>
    </location>
</feature>
<feature type="short sequence motif" description="DGA/G" evidence="4">
    <location>
        <begin position="223"/>
        <end position="225"/>
    </location>
</feature>
<dbReference type="RefSeq" id="WP_119701350.1">
    <property type="nucleotide sequence ID" value="NZ_QJSA01000007.1"/>
</dbReference>
<sequence>MLQSTKLGLVLSGGGAKGAFQAGVLRYLAEQNIQPDAVSGASIGSLNGSVVAGSRNVQEAAETLEKVWHEVAENSPLKMDFVALLAFMMRIAAAALGGPIGRKAAASTQILGSVLPEKYHKYIGTPAFFDNSPSVDILKRYAGLDSKDMALPFWASVYESDGIIKDISQFIASSLDVYKESKASSFILINNLSPDAKLKALLASSAIPLAYEAQRIDGKKFYDGGMGGGSNFQGNTPIVPLIENEKCSHIIVTHLQDGTFWDRNKFPNTSILEIRPRGISKGSLDMLNFERGAILEWMEQGYQDAKASIEPVAEGLAAFRRSRETHAALSDSASNMADALQWLKD</sequence>
<accession>A0A396S3V2</accession>
<feature type="active site" description="Proton acceptor" evidence="4">
    <location>
        <position position="223"/>
    </location>
</feature>
<dbReference type="InterPro" id="IPR050301">
    <property type="entry name" value="NTE"/>
</dbReference>
<dbReference type="Pfam" id="PF01734">
    <property type="entry name" value="Patatin"/>
    <property type="match status" value="1"/>
</dbReference>
<dbReference type="AlphaFoldDB" id="A0A396S3V2"/>
<evidence type="ECO:0000259" key="5">
    <source>
        <dbReference type="PROSITE" id="PS51635"/>
    </source>
</evidence>
<organism evidence="6 7">
    <name type="scientific">Pseudomonas jilinensis</name>
    <dbReference type="NCBI Taxonomy" id="2078689"/>
    <lineage>
        <taxon>Bacteria</taxon>
        <taxon>Pseudomonadati</taxon>
        <taxon>Pseudomonadota</taxon>
        <taxon>Gammaproteobacteria</taxon>
        <taxon>Pseudomonadales</taxon>
        <taxon>Pseudomonadaceae</taxon>
        <taxon>Pseudomonas</taxon>
    </lineage>
</organism>
<reference evidence="6 7" key="1">
    <citation type="submission" date="2018-06" db="EMBL/GenBank/DDBJ databases">
        <title>Pseudomonas jilinensis sp. nov., isolated from the production water of Jilin Oilfield in China.</title>
        <authorList>
            <person name="Wang J."/>
        </authorList>
    </citation>
    <scope>NUCLEOTIDE SEQUENCE [LARGE SCALE GENOMIC DNA]</scope>
    <source>
        <strain evidence="6 7">JS15-10A1</strain>
    </source>
</reference>
<dbReference type="InterPro" id="IPR016035">
    <property type="entry name" value="Acyl_Trfase/lysoPLipase"/>
</dbReference>
<keyword evidence="1 4" id="KW-0378">Hydrolase</keyword>
<evidence type="ECO:0000256" key="3">
    <source>
        <dbReference type="ARBA" id="ARBA00023098"/>
    </source>
</evidence>
<dbReference type="SUPFAM" id="SSF52151">
    <property type="entry name" value="FabD/lysophospholipase-like"/>
    <property type="match status" value="1"/>
</dbReference>
<feature type="short sequence motif" description="GXGXXG" evidence="4">
    <location>
        <begin position="13"/>
        <end position="18"/>
    </location>
</feature>
<dbReference type="OrthoDB" id="9798773at2"/>
<feature type="active site" description="Nucleophile" evidence="4">
    <location>
        <position position="42"/>
    </location>
</feature>
<keyword evidence="3 4" id="KW-0443">Lipid metabolism</keyword>
<dbReference type="GO" id="GO:0016042">
    <property type="term" value="P:lipid catabolic process"/>
    <property type="evidence" value="ECO:0007669"/>
    <property type="project" value="UniProtKB-UniRule"/>
</dbReference>
<protein>
    <recommendedName>
        <fullName evidence="5">PNPLA domain-containing protein</fullName>
    </recommendedName>
</protein>
<dbReference type="PROSITE" id="PS51635">
    <property type="entry name" value="PNPLA"/>
    <property type="match status" value="1"/>
</dbReference>
<evidence type="ECO:0000256" key="2">
    <source>
        <dbReference type="ARBA" id="ARBA00022963"/>
    </source>
</evidence>
<evidence type="ECO:0000313" key="7">
    <source>
        <dbReference type="Proteomes" id="UP000265745"/>
    </source>
</evidence>
<evidence type="ECO:0000256" key="1">
    <source>
        <dbReference type="ARBA" id="ARBA00022801"/>
    </source>
</evidence>
<proteinExistence type="predicted"/>
<evidence type="ECO:0000256" key="4">
    <source>
        <dbReference type="PROSITE-ProRule" id="PRU01161"/>
    </source>
</evidence>
<keyword evidence="2 4" id="KW-0442">Lipid degradation</keyword>
<dbReference type="CDD" id="cd07209">
    <property type="entry name" value="Pat_hypo_Ecoli_Z1214_like"/>
    <property type="match status" value="1"/>
</dbReference>
<evidence type="ECO:0000313" key="6">
    <source>
        <dbReference type="EMBL" id="RHW21393.1"/>
    </source>
</evidence>
<name>A0A396S3V2_9PSED</name>
<dbReference type="PANTHER" id="PTHR14226:SF57">
    <property type="entry name" value="BLR7027 PROTEIN"/>
    <property type="match status" value="1"/>
</dbReference>
<feature type="short sequence motif" description="GXSXG" evidence="4">
    <location>
        <begin position="40"/>
        <end position="44"/>
    </location>
</feature>
<comment type="caution">
    <text evidence="6">The sequence shown here is derived from an EMBL/GenBank/DDBJ whole genome shotgun (WGS) entry which is preliminary data.</text>
</comment>
<gene>
    <name evidence="6" type="ORF">C2846_09765</name>
</gene>
<dbReference type="PANTHER" id="PTHR14226">
    <property type="entry name" value="NEUROPATHY TARGET ESTERASE/SWISS CHEESE D.MELANOGASTER"/>
    <property type="match status" value="1"/>
</dbReference>
<dbReference type="Proteomes" id="UP000265745">
    <property type="component" value="Unassembled WGS sequence"/>
</dbReference>
<dbReference type="GO" id="GO:0016787">
    <property type="term" value="F:hydrolase activity"/>
    <property type="evidence" value="ECO:0007669"/>
    <property type="project" value="UniProtKB-UniRule"/>
</dbReference>
<keyword evidence="7" id="KW-1185">Reference proteome</keyword>